<accession>A0AAW0SRD2</accession>
<dbReference type="AlphaFoldDB" id="A0AAW0SRD2"/>
<keyword evidence="3" id="KW-1185">Reference proteome</keyword>
<feature type="compositionally biased region" description="Basic and acidic residues" evidence="1">
    <location>
        <begin position="46"/>
        <end position="55"/>
    </location>
</feature>
<sequence>MLTNLAYFTTPHLKEGLIASWTPSPPWTTCGSSQTGGFAVGEEPDAPLRGEELRPLPDRPKCTTTEVCNVWHKGSFRYMRTCQKCLHQCLWTRNTGVKSLLNDLP</sequence>
<feature type="region of interest" description="Disordered" evidence="1">
    <location>
        <begin position="32"/>
        <end position="55"/>
    </location>
</feature>
<evidence type="ECO:0000256" key="1">
    <source>
        <dbReference type="SAM" id="MobiDB-lite"/>
    </source>
</evidence>
<organism evidence="2 3">
    <name type="scientific">Scylla paramamosain</name>
    <name type="common">Mud crab</name>
    <dbReference type="NCBI Taxonomy" id="85552"/>
    <lineage>
        <taxon>Eukaryota</taxon>
        <taxon>Metazoa</taxon>
        <taxon>Ecdysozoa</taxon>
        <taxon>Arthropoda</taxon>
        <taxon>Crustacea</taxon>
        <taxon>Multicrustacea</taxon>
        <taxon>Malacostraca</taxon>
        <taxon>Eumalacostraca</taxon>
        <taxon>Eucarida</taxon>
        <taxon>Decapoda</taxon>
        <taxon>Pleocyemata</taxon>
        <taxon>Brachyura</taxon>
        <taxon>Eubrachyura</taxon>
        <taxon>Portunoidea</taxon>
        <taxon>Portunidae</taxon>
        <taxon>Portuninae</taxon>
        <taxon>Scylla</taxon>
    </lineage>
</organism>
<dbReference type="Proteomes" id="UP001487740">
    <property type="component" value="Unassembled WGS sequence"/>
</dbReference>
<reference evidence="2 3" key="1">
    <citation type="submission" date="2023-03" db="EMBL/GenBank/DDBJ databases">
        <title>High-quality genome of Scylla paramamosain provides insights in environmental adaptation.</title>
        <authorList>
            <person name="Zhang L."/>
        </authorList>
    </citation>
    <scope>NUCLEOTIDE SEQUENCE [LARGE SCALE GENOMIC DNA]</scope>
    <source>
        <strain evidence="2">LZ_2023a</strain>
        <tissue evidence="2">Muscle</tissue>
    </source>
</reference>
<evidence type="ECO:0000313" key="2">
    <source>
        <dbReference type="EMBL" id="KAK8377534.1"/>
    </source>
</evidence>
<gene>
    <name evidence="2" type="ORF">O3P69_013874</name>
</gene>
<evidence type="ECO:0000313" key="3">
    <source>
        <dbReference type="Proteomes" id="UP001487740"/>
    </source>
</evidence>
<proteinExistence type="predicted"/>
<name>A0AAW0SRD2_SCYPA</name>
<dbReference type="EMBL" id="JARAKH010000047">
    <property type="protein sequence ID" value="KAK8377534.1"/>
    <property type="molecule type" value="Genomic_DNA"/>
</dbReference>
<protein>
    <submittedName>
        <fullName evidence="2">Uncharacterized protein</fullName>
    </submittedName>
</protein>
<comment type="caution">
    <text evidence="2">The sequence shown here is derived from an EMBL/GenBank/DDBJ whole genome shotgun (WGS) entry which is preliminary data.</text>
</comment>